<evidence type="ECO:0000259" key="3">
    <source>
        <dbReference type="Pfam" id="PF02591"/>
    </source>
</evidence>
<name>A0A0C2DBL2_9BACT</name>
<dbReference type="InterPro" id="IPR003743">
    <property type="entry name" value="Zf-RING_7"/>
</dbReference>
<evidence type="ECO:0000313" key="5">
    <source>
        <dbReference type="Proteomes" id="UP000031599"/>
    </source>
</evidence>
<sequence length="257" mass="29702">MKDQIEALHRLQTQDRQLVSIERKLGSIPRRKQEMDRDLAKLEAMLQAETGKLDDSRAFRTDQDRQLEDERDQIRNSKARISNVKTPRELNAAQRELDGTRRLAEKRQTELTSIDTAIAEAEERIKGMEGGLTELRESFASERTRLDEVEAKLTRTYKKARRNRKGLTEKVEKVTLRRYERVRKRVGGIGFVAVRERRCTACKMAVPHQTYVSLRNAELIALCESCGRMLYWGGLFPDENKPKETERKEAPAEASAD</sequence>
<gene>
    <name evidence="4" type="ORF">DB30_03749</name>
</gene>
<organism evidence="4 5">
    <name type="scientific">Enhygromyxa salina</name>
    <dbReference type="NCBI Taxonomy" id="215803"/>
    <lineage>
        <taxon>Bacteria</taxon>
        <taxon>Pseudomonadati</taxon>
        <taxon>Myxococcota</taxon>
        <taxon>Polyangia</taxon>
        <taxon>Nannocystales</taxon>
        <taxon>Nannocystaceae</taxon>
        <taxon>Enhygromyxa</taxon>
    </lineage>
</organism>
<feature type="coiled-coil region" evidence="1">
    <location>
        <begin position="32"/>
        <end position="177"/>
    </location>
</feature>
<dbReference type="RefSeq" id="WP_052548721.1">
    <property type="nucleotide sequence ID" value="NZ_JMCC02000029.1"/>
</dbReference>
<feature type="domain" description="C4-type zinc ribbon" evidence="3">
    <location>
        <begin position="198"/>
        <end position="230"/>
    </location>
</feature>
<accession>A0A0C2DBL2</accession>
<comment type="caution">
    <text evidence="4">The sequence shown here is derived from an EMBL/GenBank/DDBJ whole genome shotgun (WGS) entry which is preliminary data.</text>
</comment>
<dbReference type="Gene3D" id="1.10.287.1490">
    <property type="match status" value="1"/>
</dbReference>
<dbReference type="EMBL" id="JMCC02000029">
    <property type="protein sequence ID" value="KIG17152.1"/>
    <property type="molecule type" value="Genomic_DNA"/>
</dbReference>
<protein>
    <recommendedName>
        <fullName evidence="3">C4-type zinc ribbon domain-containing protein</fullName>
    </recommendedName>
</protein>
<evidence type="ECO:0000256" key="1">
    <source>
        <dbReference type="SAM" id="Coils"/>
    </source>
</evidence>
<evidence type="ECO:0000256" key="2">
    <source>
        <dbReference type="SAM" id="MobiDB-lite"/>
    </source>
</evidence>
<feature type="compositionally biased region" description="Basic and acidic residues" evidence="2">
    <location>
        <begin position="238"/>
        <end position="251"/>
    </location>
</feature>
<reference evidence="4 5" key="1">
    <citation type="submission" date="2014-12" db="EMBL/GenBank/DDBJ databases">
        <title>Genome assembly of Enhygromyxa salina DSM 15201.</title>
        <authorList>
            <person name="Sharma G."/>
            <person name="Subramanian S."/>
        </authorList>
    </citation>
    <scope>NUCLEOTIDE SEQUENCE [LARGE SCALE GENOMIC DNA]</scope>
    <source>
        <strain evidence="4 5">DSM 15201</strain>
    </source>
</reference>
<dbReference type="Proteomes" id="UP000031599">
    <property type="component" value="Unassembled WGS sequence"/>
</dbReference>
<dbReference type="Pfam" id="PF02591">
    <property type="entry name" value="Zn_ribbon_9"/>
    <property type="match status" value="1"/>
</dbReference>
<dbReference type="AlphaFoldDB" id="A0A0C2DBL2"/>
<feature type="region of interest" description="Disordered" evidence="2">
    <location>
        <begin position="237"/>
        <end position="257"/>
    </location>
</feature>
<evidence type="ECO:0000313" key="4">
    <source>
        <dbReference type="EMBL" id="KIG17152.1"/>
    </source>
</evidence>
<proteinExistence type="predicted"/>
<keyword evidence="1" id="KW-0175">Coiled coil</keyword>